<accession>M5DN11</accession>
<gene>
    <name evidence="1" type="ORF">TOL_0013</name>
</gene>
<proteinExistence type="predicted"/>
<sequence length="95" mass="10397">MSRIAHLIGSPFKSTFLTPVRRGLNKEQIKVLNRLLDGGPDGFEGGISAGQYQKVAKVSKATATRHLADLVAKGCVQKMTGGWRSTRYGVIRERL</sequence>
<dbReference type="HOGENOM" id="CLU_2371782_0_0_6"/>
<dbReference type="InterPro" id="IPR036388">
    <property type="entry name" value="WH-like_DNA-bd_sf"/>
</dbReference>
<protein>
    <submittedName>
        <fullName evidence="1">Uncharacterized protein</fullName>
    </submittedName>
</protein>
<organism evidence="1 2">
    <name type="scientific">Thalassolituus oleivorans MIL-1</name>
    <dbReference type="NCBI Taxonomy" id="1298593"/>
    <lineage>
        <taxon>Bacteria</taxon>
        <taxon>Pseudomonadati</taxon>
        <taxon>Pseudomonadota</taxon>
        <taxon>Gammaproteobacteria</taxon>
        <taxon>Oceanospirillales</taxon>
        <taxon>Oceanospirillaceae</taxon>
        <taxon>Thalassolituus</taxon>
    </lineage>
</organism>
<keyword evidence="2" id="KW-1185">Reference proteome</keyword>
<dbReference type="Gene3D" id="1.10.10.10">
    <property type="entry name" value="Winged helix-like DNA-binding domain superfamily/Winged helix DNA-binding domain"/>
    <property type="match status" value="1"/>
</dbReference>
<dbReference type="PATRIC" id="fig|1298593.3.peg.11"/>
<evidence type="ECO:0000313" key="1">
    <source>
        <dbReference type="EMBL" id="CCU70462.1"/>
    </source>
</evidence>
<dbReference type="EMBL" id="HF680312">
    <property type="protein sequence ID" value="CCU70462.1"/>
    <property type="molecule type" value="Genomic_DNA"/>
</dbReference>
<dbReference type="SUPFAM" id="SSF46785">
    <property type="entry name" value="Winged helix' DNA-binding domain"/>
    <property type="match status" value="1"/>
</dbReference>
<dbReference type="KEGG" id="tol:TOL_0013"/>
<dbReference type="Proteomes" id="UP000011866">
    <property type="component" value="Chromosome"/>
</dbReference>
<dbReference type="eggNOG" id="COG1846">
    <property type="taxonomic scope" value="Bacteria"/>
</dbReference>
<dbReference type="AlphaFoldDB" id="M5DN11"/>
<reference evidence="1 2" key="1">
    <citation type="journal article" date="2013" name="Genome Announc.">
        <title>Genome Sequence of Thalassolituus oleivorans MIL-1 (DSM 14913T).</title>
        <authorList>
            <person name="Golyshin P.N."/>
            <person name="Werner J."/>
            <person name="Chernikova T.N."/>
            <person name="Tran H."/>
            <person name="Ferrer M."/>
            <person name="Yakimov M.M."/>
            <person name="Teeling H."/>
            <person name="Golyshina O.V."/>
        </authorList>
    </citation>
    <scope>NUCLEOTIDE SEQUENCE [LARGE SCALE GENOMIC DNA]</scope>
    <source>
        <strain evidence="1 2">MIL-1</strain>
    </source>
</reference>
<name>M5DN11_9GAMM</name>
<evidence type="ECO:0000313" key="2">
    <source>
        <dbReference type="Proteomes" id="UP000011866"/>
    </source>
</evidence>
<dbReference type="InterPro" id="IPR036390">
    <property type="entry name" value="WH_DNA-bd_sf"/>
</dbReference>